<evidence type="ECO:0000313" key="2">
    <source>
        <dbReference type="Proteomes" id="UP000808349"/>
    </source>
</evidence>
<dbReference type="EMBL" id="JADKFW010000005">
    <property type="protein sequence ID" value="MBK9717901.1"/>
    <property type="molecule type" value="Genomic_DNA"/>
</dbReference>
<dbReference type="Proteomes" id="UP000808349">
    <property type="component" value="Unassembled WGS sequence"/>
</dbReference>
<comment type="caution">
    <text evidence="1">The sequence shown here is derived from an EMBL/GenBank/DDBJ whole genome shotgun (WGS) entry which is preliminary data.</text>
</comment>
<sequence>MGININNLDNIQKDLHGTLYAFSPCRNYPAREYYRISEDDGKTWELFFINGEYVRSVRSKQRKAAIALAGENLFLQNVNDRSWKLIKSHCRFELCFFFVFLFK</sequence>
<accession>A0A9D7S9K0</accession>
<reference evidence="1 2" key="1">
    <citation type="submission" date="2020-10" db="EMBL/GenBank/DDBJ databases">
        <title>Connecting structure to function with the recovery of over 1000 high-quality activated sludge metagenome-assembled genomes encoding full-length rRNA genes using long-read sequencing.</title>
        <authorList>
            <person name="Singleton C.M."/>
            <person name="Petriglieri F."/>
            <person name="Kristensen J.M."/>
            <person name="Kirkegaard R.H."/>
            <person name="Michaelsen T.Y."/>
            <person name="Andersen M.H."/>
            <person name="Karst S.M."/>
            <person name="Dueholm M.S."/>
            <person name="Nielsen P.H."/>
            <person name="Albertsen M."/>
        </authorList>
    </citation>
    <scope>NUCLEOTIDE SEQUENCE [LARGE SCALE GENOMIC DNA]</scope>
    <source>
        <strain evidence="1">Ribe_18-Q3-R11-54_BAT3C.373</strain>
    </source>
</reference>
<protein>
    <submittedName>
        <fullName evidence="1">Uncharacterized protein</fullName>
    </submittedName>
</protein>
<organism evidence="1 2">
    <name type="scientific">Candidatus Defluviibacterium haderslevense</name>
    <dbReference type="NCBI Taxonomy" id="2981993"/>
    <lineage>
        <taxon>Bacteria</taxon>
        <taxon>Pseudomonadati</taxon>
        <taxon>Bacteroidota</taxon>
        <taxon>Saprospiria</taxon>
        <taxon>Saprospirales</taxon>
        <taxon>Saprospiraceae</taxon>
        <taxon>Candidatus Defluviibacterium</taxon>
    </lineage>
</organism>
<dbReference type="AlphaFoldDB" id="A0A9D7S9K0"/>
<gene>
    <name evidence="1" type="ORF">IPO85_10365</name>
</gene>
<name>A0A9D7S9K0_9BACT</name>
<evidence type="ECO:0000313" key="1">
    <source>
        <dbReference type="EMBL" id="MBK9717901.1"/>
    </source>
</evidence>
<proteinExistence type="predicted"/>